<protein>
    <submittedName>
        <fullName evidence="2">Uncharacterized protein</fullName>
    </submittedName>
</protein>
<keyword evidence="1" id="KW-1133">Transmembrane helix</keyword>
<evidence type="ECO:0000313" key="3">
    <source>
        <dbReference type="Proteomes" id="UP000827724"/>
    </source>
</evidence>
<evidence type="ECO:0000256" key="1">
    <source>
        <dbReference type="SAM" id="Phobius"/>
    </source>
</evidence>
<name>A0A9P8QLH0_9HYPO</name>
<dbReference type="Proteomes" id="UP000827724">
    <property type="component" value="Unassembled WGS sequence"/>
</dbReference>
<dbReference type="EMBL" id="JAIWOZ010000003">
    <property type="protein sequence ID" value="KAH6607349.1"/>
    <property type="molecule type" value="Genomic_DNA"/>
</dbReference>
<proteinExistence type="predicted"/>
<dbReference type="AlphaFoldDB" id="A0A9P8QLH0"/>
<keyword evidence="3" id="KW-1185">Reference proteome</keyword>
<sequence length="311" mass="32077">MGDPDTCQVLVDSDGNLLVVHLILLDLFPLVLVGSLLGALDVQLAQLARQALDVPSVDGLFLARPQLLFAEAQRGVGAVEQRLHDGGVLAGVDAGHPDVVGEEGELLERDRLVLVVADNVLHHLDGRQGVAAGLVAGEVEARRRVEGQDLRVAGLDAEDSVVLLLVLHVRDVIVQPVQVVVADVARVVHRLDLARLERLRARQAARAEPAVVVVGGAGPALEAVAVVDDGLLVRGVAGKVVVEPAVTGHVAGDEELLAGGQVAGAQGLGVGVAPRPGRELVDEVVAGGDKLVGRDLAGAAEGRRSSGKQGM</sequence>
<organism evidence="2 3">
    <name type="scientific">Trichoderma cornu-damae</name>
    <dbReference type="NCBI Taxonomy" id="654480"/>
    <lineage>
        <taxon>Eukaryota</taxon>
        <taxon>Fungi</taxon>
        <taxon>Dikarya</taxon>
        <taxon>Ascomycota</taxon>
        <taxon>Pezizomycotina</taxon>
        <taxon>Sordariomycetes</taxon>
        <taxon>Hypocreomycetidae</taxon>
        <taxon>Hypocreales</taxon>
        <taxon>Hypocreaceae</taxon>
        <taxon>Trichoderma</taxon>
    </lineage>
</organism>
<reference evidence="2" key="1">
    <citation type="submission" date="2021-08" db="EMBL/GenBank/DDBJ databases">
        <title>Chromosome-Level Trichoderma cornu-damae using Hi-C Data.</title>
        <authorList>
            <person name="Kim C.S."/>
        </authorList>
    </citation>
    <scope>NUCLEOTIDE SEQUENCE</scope>
    <source>
        <strain evidence="2">KA19-0412C</strain>
    </source>
</reference>
<comment type="caution">
    <text evidence="2">The sequence shown here is derived from an EMBL/GenBank/DDBJ whole genome shotgun (WGS) entry which is preliminary data.</text>
</comment>
<keyword evidence="1" id="KW-0812">Transmembrane</keyword>
<gene>
    <name evidence="2" type="ORF">Trco_003662</name>
</gene>
<evidence type="ECO:0000313" key="2">
    <source>
        <dbReference type="EMBL" id="KAH6607349.1"/>
    </source>
</evidence>
<accession>A0A9P8QLH0</accession>
<feature type="transmembrane region" description="Helical" evidence="1">
    <location>
        <begin position="18"/>
        <end position="40"/>
    </location>
</feature>
<dbReference type="OrthoDB" id="10657187at2759"/>
<keyword evidence="1" id="KW-0472">Membrane</keyword>